<name>A0A484GL44_SOUCH</name>
<dbReference type="AlphaFoldDB" id="A0A484GL44"/>
<dbReference type="Proteomes" id="UP000295264">
    <property type="component" value="Unassembled WGS sequence"/>
</dbReference>
<reference evidence="1 2" key="1">
    <citation type="journal article" date="2018" name="Genomics">
        <title>Molecular footprints of inshore aquatic adaptation in Indo-Pacific humpback dolphin (Sousa chinensis).</title>
        <authorList>
            <person name="Ming Y."/>
            <person name="Jian J."/>
            <person name="Yu F."/>
            <person name="Yu X."/>
            <person name="Wang J."/>
            <person name="Liu W."/>
        </authorList>
    </citation>
    <scope>NUCLEOTIDE SEQUENCE [LARGE SCALE GENOMIC DNA]</scope>
    <source>
        <strain evidence="1">MY-2018</strain>
        <tissue evidence="1">Skin</tissue>
    </source>
</reference>
<organism evidence="1 2">
    <name type="scientific">Sousa chinensis</name>
    <name type="common">Indo-pacific humpbacked dolphin</name>
    <name type="synonym">Steno chinensis</name>
    <dbReference type="NCBI Taxonomy" id="103600"/>
    <lineage>
        <taxon>Eukaryota</taxon>
        <taxon>Metazoa</taxon>
        <taxon>Chordata</taxon>
        <taxon>Craniata</taxon>
        <taxon>Vertebrata</taxon>
        <taxon>Euteleostomi</taxon>
        <taxon>Mammalia</taxon>
        <taxon>Eutheria</taxon>
        <taxon>Laurasiatheria</taxon>
        <taxon>Artiodactyla</taxon>
        <taxon>Whippomorpha</taxon>
        <taxon>Cetacea</taxon>
        <taxon>Odontoceti</taxon>
        <taxon>Delphinidae</taxon>
        <taxon>Sousa</taxon>
    </lineage>
</organism>
<dbReference type="EMBL" id="QWLN02006127">
    <property type="protein sequence ID" value="TEA36422.1"/>
    <property type="molecule type" value="Genomic_DNA"/>
</dbReference>
<proteinExistence type="predicted"/>
<gene>
    <name evidence="1" type="ORF">DBR06_SOUSAS10810009</name>
</gene>
<protein>
    <submittedName>
        <fullName evidence="1">Uncharacterized protein</fullName>
    </submittedName>
</protein>
<evidence type="ECO:0000313" key="1">
    <source>
        <dbReference type="EMBL" id="TEA36422.1"/>
    </source>
</evidence>
<feature type="non-terminal residue" evidence="1">
    <location>
        <position position="1"/>
    </location>
</feature>
<evidence type="ECO:0000313" key="2">
    <source>
        <dbReference type="Proteomes" id="UP000295264"/>
    </source>
</evidence>
<keyword evidence="2" id="KW-1185">Reference proteome</keyword>
<accession>A0A484GL44</accession>
<sequence length="39" mass="4374">FLCFQRIPAKVPAEILGMEVKLSRPETITDVAKAELLVF</sequence>
<comment type="caution">
    <text evidence="1">The sequence shown here is derived from an EMBL/GenBank/DDBJ whole genome shotgun (WGS) entry which is preliminary data.</text>
</comment>